<dbReference type="EMBL" id="NXIB02000159">
    <property type="protein sequence ID" value="PHX53725.1"/>
    <property type="molecule type" value="Genomic_DNA"/>
</dbReference>
<dbReference type="PANTHER" id="PTHR11122:SF13">
    <property type="entry name" value="GLUCOSE-6-PHOSPHATE 1-EPIMERASE"/>
    <property type="match status" value="1"/>
</dbReference>
<evidence type="ECO:0000313" key="1">
    <source>
        <dbReference type="EMBL" id="PHX53725.1"/>
    </source>
</evidence>
<dbReference type="Pfam" id="PF01263">
    <property type="entry name" value="Aldose_epim"/>
    <property type="match status" value="1"/>
</dbReference>
<gene>
    <name evidence="1" type="ORF">CP500_019880</name>
</gene>
<dbReference type="Gene3D" id="2.70.98.10">
    <property type="match status" value="1"/>
</dbReference>
<protein>
    <submittedName>
        <fullName evidence="1">Aldose epimerase</fullName>
    </submittedName>
</protein>
<name>A0A2G4EW20_9CYAN</name>
<dbReference type="GO" id="GO:0005975">
    <property type="term" value="P:carbohydrate metabolic process"/>
    <property type="evidence" value="ECO:0007669"/>
    <property type="project" value="InterPro"/>
</dbReference>
<reference evidence="1" key="1">
    <citation type="submission" date="2017-10" db="EMBL/GenBank/DDBJ databases">
        <title>Draft genome sequence of the planktic cyanobacteria Tychonema bourrellyi isolated from alpine lentic freshwater.</title>
        <authorList>
            <person name="Tett A."/>
            <person name="Armanini F."/>
            <person name="Asnicar F."/>
            <person name="Boscaini A."/>
            <person name="Pasolli E."/>
            <person name="Zolfo M."/>
            <person name="Donati C."/>
            <person name="Salmaso N."/>
            <person name="Segata N."/>
        </authorList>
    </citation>
    <scope>NUCLEOTIDE SEQUENCE</scope>
    <source>
        <strain evidence="1">FEM_GT703</strain>
    </source>
</reference>
<keyword evidence="2" id="KW-1185">Reference proteome</keyword>
<dbReference type="GO" id="GO:0030246">
    <property type="term" value="F:carbohydrate binding"/>
    <property type="evidence" value="ECO:0007669"/>
    <property type="project" value="InterPro"/>
</dbReference>
<dbReference type="PANTHER" id="PTHR11122">
    <property type="entry name" value="APOSPORY-ASSOCIATED PROTEIN C-RELATED"/>
    <property type="match status" value="1"/>
</dbReference>
<dbReference type="OrthoDB" id="9795355at2"/>
<comment type="caution">
    <text evidence="1">The sequence shown here is derived from an EMBL/GenBank/DDBJ whole genome shotgun (WGS) entry which is preliminary data.</text>
</comment>
<dbReference type="CDD" id="cd09025">
    <property type="entry name" value="Aldose_epim_Slr1438"/>
    <property type="match status" value="1"/>
</dbReference>
<proteinExistence type="predicted"/>
<dbReference type="InterPro" id="IPR011013">
    <property type="entry name" value="Gal_mutarotase_sf_dom"/>
</dbReference>
<evidence type="ECO:0000313" key="2">
    <source>
        <dbReference type="Proteomes" id="UP000226442"/>
    </source>
</evidence>
<dbReference type="SUPFAM" id="SSF74650">
    <property type="entry name" value="Galactose mutarotase-like"/>
    <property type="match status" value="1"/>
</dbReference>
<dbReference type="InterPro" id="IPR014718">
    <property type="entry name" value="GH-type_carb-bd"/>
</dbReference>
<dbReference type="InterPro" id="IPR008183">
    <property type="entry name" value="Aldose_1/G6P_1-epimerase"/>
</dbReference>
<dbReference type="AlphaFoldDB" id="A0A2G4EW20"/>
<dbReference type="GO" id="GO:0016853">
    <property type="term" value="F:isomerase activity"/>
    <property type="evidence" value="ECO:0007669"/>
    <property type="project" value="InterPro"/>
</dbReference>
<organism evidence="1 2">
    <name type="scientific">Tychonema bourrellyi FEM_GT703</name>
    <dbReference type="NCBI Taxonomy" id="2040638"/>
    <lineage>
        <taxon>Bacteria</taxon>
        <taxon>Bacillati</taxon>
        <taxon>Cyanobacteriota</taxon>
        <taxon>Cyanophyceae</taxon>
        <taxon>Oscillatoriophycideae</taxon>
        <taxon>Oscillatoriales</taxon>
        <taxon>Microcoleaceae</taxon>
        <taxon>Tychonema</taxon>
    </lineage>
</organism>
<dbReference type="RefSeq" id="WP_096828530.1">
    <property type="nucleotide sequence ID" value="NZ_NXIB02000159.1"/>
</dbReference>
<accession>A0A2G4EW20</accession>
<sequence>MTSQFAIALKQKQYKTYVLSDETANSVLEIVPERGGIATSWLVEGKEIFYLDTERFTNPDLTVRGGVPILFPICGNLPDDTFTHKGEKWKLKQHGFARDLPWTVGEVATKGSAALTLILDSNEKTQAVYPFDFRLAFTYQIKGNSLEIFQRYINLSEEPMPFSSGFHPYFLAPDKSKLRFEIPGMQYRDQNTHSKGYFTGVFDQTLDEIDVSFDELTGLAATVTDSSRDLRLTLSYNSSYGKLVFWMLKGKDFYCLEPWTAPGNALNTGAHLIYLPPGATCEMLIRMTATFL</sequence>
<dbReference type="Proteomes" id="UP000226442">
    <property type="component" value="Unassembled WGS sequence"/>
</dbReference>